<dbReference type="Proteomes" id="UP001473302">
    <property type="component" value="Unassembled WGS sequence"/>
</dbReference>
<protein>
    <submittedName>
        <fullName evidence="2">Uncharacterized protein</fullName>
    </submittedName>
</protein>
<dbReference type="EMBL" id="BAABUK010000025">
    <property type="protein sequence ID" value="GAA5815344.1"/>
    <property type="molecule type" value="Genomic_DNA"/>
</dbReference>
<evidence type="ECO:0000313" key="2">
    <source>
        <dbReference type="EMBL" id="GAA5815344.1"/>
    </source>
</evidence>
<keyword evidence="3" id="KW-1185">Reference proteome</keyword>
<evidence type="ECO:0000313" key="3">
    <source>
        <dbReference type="Proteomes" id="UP001473302"/>
    </source>
</evidence>
<reference evidence="2 3" key="1">
    <citation type="submission" date="2024-04" db="EMBL/GenBank/DDBJ databases">
        <title>genome sequences of Mucor flavus KT1a and Helicostylum pulchrum KT1b strains isolated from the surface of a dry-aged beef.</title>
        <authorList>
            <person name="Toyotome T."/>
            <person name="Hosono M."/>
            <person name="Torimaru M."/>
            <person name="Fukuda K."/>
            <person name="Mikami N."/>
        </authorList>
    </citation>
    <scope>NUCLEOTIDE SEQUENCE [LARGE SCALE GENOMIC DNA]</scope>
    <source>
        <strain evidence="2 3">KT1a</strain>
    </source>
</reference>
<sequence length="253" mass="28564">METNQPFTLDDFDVGTLDVGTLDQADDMSEKEEQDADDEEGYFDSKEHCLHVFDNSLAAIKDYLGSDARQELLEIFNKHFPAENRTASKKTKFDLFKIDKDKIKQYIDDAASATEAMPVNQALPPSQESLIHWLRVSNLIYDKIKAEAIAFFISSFFVGSIIKLISFSKKEVAEKLGWSAQKLYRYTKRCTRIEQLGAVVGVAGAAALYSVFTATEIDEVAIATWQAFLEKVAIDPEVRFLKNLTNDGFNIKY</sequence>
<evidence type="ECO:0000256" key="1">
    <source>
        <dbReference type="SAM" id="MobiDB-lite"/>
    </source>
</evidence>
<name>A0ABP9Z8D2_9FUNG</name>
<proteinExistence type="predicted"/>
<gene>
    <name evidence="2" type="ORF">MFLAVUS_008851</name>
</gene>
<organism evidence="2 3">
    <name type="scientific">Mucor flavus</name>
    <dbReference type="NCBI Taxonomy" id="439312"/>
    <lineage>
        <taxon>Eukaryota</taxon>
        <taxon>Fungi</taxon>
        <taxon>Fungi incertae sedis</taxon>
        <taxon>Mucoromycota</taxon>
        <taxon>Mucoromycotina</taxon>
        <taxon>Mucoromycetes</taxon>
        <taxon>Mucorales</taxon>
        <taxon>Mucorineae</taxon>
        <taxon>Mucoraceae</taxon>
        <taxon>Mucor</taxon>
    </lineage>
</organism>
<comment type="caution">
    <text evidence="2">The sequence shown here is derived from an EMBL/GenBank/DDBJ whole genome shotgun (WGS) entry which is preliminary data.</text>
</comment>
<feature type="compositionally biased region" description="Acidic residues" evidence="1">
    <location>
        <begin position="24"/>
        <end position="41"/>
    </location>
</feature>
<feature type="region of interest" description="Disordered" evidence="1">
    <location>
        <begin position="22"/>
        <end position="41"/>
    </location>
</feature>
<accession>A0ABP9Z8D2</accession>